<proteinExistence type="predicted"/>
<organism evidence="1 2">
    <name type="scientific">Gossypium aridum</name>
    <name type="common">American cotton</name>
    <name type="synonym">Erioxylum aridum</name>
    <dbReference type="NCBI Taxonomy" id="34290"/>
    <lineage>
        <taxon>Eukaryota</taxon>
        <taxon>Viridiplantae</taxon>
        <taxon>Streptophyta</taxon>
        <taxon>Embryophyta</taxon>
        <taxon>Tracheophyta</taxon>
        <taxon>Spermatophyta</taxon>
        <taxon>Magnoliopsida</taxon>
        <taxon>eudicotyledons</taxon>
        <taxon>Gunneridae</taxon>
        <taxon>Pentapetalae</taxon>
        <taxon>rosids</taxon>
        <taxon>malvids</taxon>
        <taxon>Malvales</taxon>
        <taxon>Malvaceae</taxon>
        <taxon>Malvoideae</taxon>
        <taxon>Gossypium</taxon>
    </lineage>
</organism>
<gene>
    <name evidence="1" type="ORF">Goari_002978</name>
</gene>
<dbReference type="AlphaFoldDB" id="A0A7J8YA14"/>
<comment type="caution">
    <text evidence="1">The sequence shown here is derived from an EMBL/GenBank/DDBJ whole genome shotgun (WGS) entry which is preliminary data.</text>
</comment>
<keyword evidence="2" id="KW-1185">Reference proteome</keyword>
<evidence type="ECO:0000313" key="2">
    <source>
        <dbReference type="Proteomes" id="UP000593577"/>
    </source>
</evidence>
<name>A0A7J8YA14_GOSAI</name>
<protein>
    <submittedName>
        <fullName evidence="1">Uncharacterized protein</fullName>
    </submittedName>
</protein>
<sequence>MFTFIYFQGKMVTLRGMMKFMMK</sequence>
<evidence type="ECO:0000313" key="1">
    <source>
        <dbReference type="EMBL" id="MBA0696425.1"/>
    </source>
</evidence>
<dbReference type="Proteomes" id="UP000593577">
    <property type="component" value="Unassembled WGS sequence"/>
</dbReference>
<dbReference type="EMBL" id="JABFAA010000011">
    <property type="protein sequence ID" value="MBA0696425.1"/>
    <property type="molecule type" value="Genomic_DNA"/>
</dbReference>
<reference evidence="1 2" key="1">
    <citation type="journal article" date="2019" name="Genome Biol. Evol.">
        <title>Insights into the evolution of the New World diploid cottons (Gossypium, subgenus Houzingenia) based on genome sequencing.</title>
        <authorList>
            <person name="Grover C.E."/>
            <person name="Arick M.A. 2nd"/>
            <person name="Thrash A."/>
            <person name="Conover J.L."/>
            <person name="Sanders W.S."/>
            <person name="Peterson D.G."/>
            <person name="Frelichowski J.E."/>
            <person name="Scheffler J.A."/>
            <person name="Scheffler B.E."/>
            <person name="Wendel J.F."/>
        </authorList>
    </citation>
    <scope>NUCLEOTIDE SEQUENCE [LARGE SCALE GENOMIC DNA]</scope>
    <source>
        <strain evidence="1">185</strain>
        <tissue evidence="1">Leaf</tissue>
    </source>
</reference>
<accession>A0A7J8YA14</accession>